<dbReference type="InterPro" id="IPR000847">
    <property type="entry name" value="LysR_HTH_N"/>
</dbReference>
<dbReference type="OrthoDB" id="9796526at2"/>
<organism evidence="6 7">
    <name type="scientific">Shimia marina</name>
    <dbReference type="NCBI Taxonomy" id="321267"/>
    <lineage>
        <taxon>Bacteria</taxon>
        <taxon>Pseudomonadati</taxon>
        <taxon>Pseudomonadota</taxon>
        <taxon>Alphaproteobacteria</taxon>
        <taxon>Rhodobacterales</taxon>
        <taxon>Roseobacteraceae</taxon>
    </lineage>
</organism>
<dbReference type="Gene3D" id="1.10.10.10">
    <property type="entry name" value="Winged helix-like DNA-binding domain superfamily/Winged helix DNA-binding domain"/>
    <property type="match status" value="1"/>
</dbReference>
<evidence type="ECO:0000256" key="2">
    <source>
        <dbReference type="ARBA" id="ARBA00023015"/>
    </source>
</evidence>
<dbReference type="EMBL" id="CYPW01000032">
    <property type="protein sequence ID" value="CUH53903.1"/>
    <property type="molecule type" value="Genomic_DNA"/>
</dbReference>
<dbReference type="PANTHER" id="PTHR30537:SF3">
    <property type="entry name" value="TRANSCRIPTIONAL REGULATORY PROTEIN"/>
    <property type="match status" value="1"/>
</dbReference>
<dbReference type="InterPro" id="IPR058163">
    <property type="entry name" value="LysR-type_TF_proteobact-type"/>
</dbReference>
<dbReference type="InterPro" id="IPR036390">
    <property type="entry name" value="WH_DNA-bd_sf"/>
</dbReference>
<proteinExistence type="inferred from homology"/>
<dbReference type="GO" id="GO:0043565">
    <property type="term" value="F:sequence-specific DNA binding"/>
    <property type="evidence" value="ECO:0007669"/>
    <property type="project" value="TreeGrafter"/>
</dbReference>
<comment type="similarity">
    <text evidence="1">Belongs to the LysR transcriptional regulatory family.</text>
</comment>
<gene>
    <name evidence="6" type="primary">yofA</name>
    <name evidence="6" type="ORF">SHM7688_03372</name>
</gene>
<dbReference type="PANTHER" id="PTHR30537">
    <property type="entry name" value="HTH-TYPE TRANSCRIPTIONAL REGULATOR"/>
    <property type="match status" value="1"/>
</dbReference>
<keyword evidence="2" id="KW-0805">Transcription regulation</keyword>
<keyword evidence="7" id="KW-1185">Reference proteome</keyword>
<dbReference type="GO" id="GO:0006351">
    <property type="term" value="P:DNA-templated transcription"/>
    <property type="evidence" value="ECO:0007669"/>
    <property type="project" value="TreeGrafter"/>
</dbReference>
<dbReference type="AlphaFoldDB" id="A0A0P1ETS3"/>
<evidence type="ECO:0000256" key="4">
    <source>
        <dbReference type="ARBA" id="ARBA00023163"/>
    </source>
</evidence>
<protein>
    <submittedName>
        <fullName evidence="6">HTH-type transcriptional regulator YofA</fullName>
    </submittedName>
</protein>
<feature type="domain" description="HTH lysR-type" evidence="5">
    <location>
        <begin position="16"/>
        <end position="73"/>
    </location>
</feature>
<sequence length="308" mass="33498">MIIAASFMCKYDHPMQNWDDLKFVMHTARHGGTSGAARALGVNHATVARRISAAEAALGTRLFDRLPSGYVPTEAGWEAVEAAEAMARLNQDLDRRITARDTAISGPLKVTAPELLIARVLAPIVADFLHTHPDVELSLVATNATLNLAQRDADVAIRFAKSPPDTLVGRQLFEQKGAVFAHRDLISRDPGGTAPLDWIRFAHWPGPPKEIKDIRPNLVPRLTVDDMAAAVGAVRAQIGATRMACFLGDSDPLLARVPGLPLFAQAPLWVLTHADLRQVPRVRIFTEFVTARLKALQPLFEGQTPASP</sequence>
<evidence type="ECO:0000313" key="6">
    <source>
        <dbReference type="EMBL" id="CUH53903.1"/>
    </source>
</evidence>
<dbReference type="InterPro" id="IPR036388">
    <property type="entry name" value="WH-like_DNA-bd_sf"/>
</dbReference>
<evidence type="ECO:0000313" key="7">
    <source>
        <dbReference type="Proteomes" id="UP000054823"/>
    </source>
</evidence>
<evidence type="ECO:0000256" key="1">
    <source>
        <dbReference type="ARBA" id="ARBA00009437"/>
    </source>
</evidence>
<accession>A0A0P1ETS3</accession>
<keyword evidence="4" id="KW-0804">Transcription</keyword>
<dbReference type="GO" id="GO:0003700">
    <property type="term" value="F:DNA-binding transcription factor activity"/>
    <property type="evidence" value="ECO:0007669"/>
    <property type="project" value="InterPro"/>
</dbReference>
<dbReference type="Pfam" id="PF03466">
    <property type="entry name" value="LysR_substrate"/>
    <property type="match status" value="1"/>
</dbReference>
<keyword evidence="3" id="KW-0238">DNA-binding</keyword>
<dbReference type="STRING" id="321267.SHM7688_03372"/>
<dbReference type="Proteomes" id="UP000054823">
    <property type="component" value="Unassembled WGS sequence"/>
</dbReference>
<dbReference type="Pfam" id="PF00126">
    <property type="entry name" value="HTH_1"/>
    <property type="match status" value="1"/>
</dbReference>
<reference evidence="6 7" key="1">
    <citation type="submission" date="2015-09" db="EMBL/GenBank/DDBJ databases">
        <authorList>
            <consortium name="Swine Surveillance"/>
        </authorList>
    </citation>
    <scope>NUCLEOTIDE SEQUENCE [LARGE SCALE GENOMIC DNA]</scope>
    <source>
        <strain evidence="6 7">CECT 7688</strain>
    </source>
</reference>
<dbReference type="SUPFAM" id="SSF53850">
    <property type="entry name" value="Periplasmic binding protein-like II"/>
    <property type="match status" value="1"/>
</dbReference>
<name>A0A0P1ETS3_9RHOB</name>
<evidence type="ECO:0000256" key="3">
    <source>
        <dbReference type="ARBA" id="ARBA00023125"/>
    </source>
</evidence>
<dbReference type="PROSITE" id="PS50931">
    <property type="entry name" value="HTH_LYSR"/>
    <property type="match status" value="1"/>
</dbReference>
<evidence type="ECO:0000259" key="5">
    <source>
        <dbReference type="PROSITE" id="PS50931"/>
    </source>
</evidence>
<dbReference type="SUPFAM" id="SSF46785">
    <property type="entry name" value="Winged helix' DNA-binding domain"/>
    <property type="match status" value="1"/>
</dbReference>
<dbReference type="InterPro" id="IPR005119">
    <property type="entry name" value="LysR_subst-bd"/>
</dbReference>
<dbReference type="Gene3D" id="3.40.190.290">
    <property type="match status" value="1"/>
</dbReference>